<dbReference type="FunFam" id="3.40.190.10:FF:000017">
    <property type="entry name" value="Glycine cleavage system transcriptional activator"/>
    <property type="match status" value="1"/>
</dbReference>
<proteinExistence type="inferred from homology"/>
<dbReference type="InterPro" id="IPR058163">
    <property type="entry name" value="LysR-type_TF_proteobact-type"/>
</dbReference>
<dbReference type="SUPFAM" id="SSF53850">
    <property type="entry name" value="Periplasmic binding protein-like II"/>
    <property type="match status" value="1"/>
</dbReference>
<keyword evidence="7" id="KW-1185">Reference proteome</keyword>
<protein>
    <submittedName>
        <fullName evidence="6">HTH-type transcriptional regulator TrpI</fullName>
    </submittedName>
</protein>
<keyword evidence="6" id="KW-0614">Plasmid</keyword>
<reference evidence="6 7" key="1">
    <citation type="submission" date="2017-05" db="EMBL/GenBank/DDBJ databases">
        <title>Genome Analysis of Maritalea myrionectae HL2708#5.</title>
        <authorList>
            <consortium name="Cotde Inc.-PKNU"/>
            <person name="Jang D."/>
            <person name="Oh H.-M."/>
        </authorList>
    </citation>
    <scope>NUCLEOTIDE SEQUENCE [LARGE SCALE GENOMIC DNA]</scope>
    <source>
        <strain evidence="6 7">HL2708#5</strain>
        <plasmid evidence="7">phl2708x3</plasmid>
    </source>
</reference>
<sequence>MNSLVCFEAVYRLGSITLAAEELNMTQSAVSRRIQVLESQLGQSLFRRERKRLFLEPAAENYGKDMSQILSEIEASTARFLSHNQSIGLLTVAVPPTFGSRWLVPKLNNFIAEHPGLDLNLVSKIRPFNFDQEDIDMAIHFGNPEWPGAKLQYLMPEFVIPVCSPALISQTQPENIVEILDFPLVHHTTRPALWQTWCQYFELPSNKIKSGPRFEHYAHVIQAAVNGIGFALIPDFLVRNEILRGDLIVPVQGRMKCEEAYYFSWPNKRRGDQRIETFSKWIIRQCAPAA</sequence>
<evidence type="ECO:0000256" key="3">
    <source>
        <dbReference type="ARBA" id="ARBA00023125"/>
    </source>
</evidence>
<dbReference type="PANTHER" id="PTHR30537">
    <property type="entry name" value="HTH-TYPE TRANSCRIPTIONAL REGULATOR"/>
    <property type="match status" value="1"/>
</dbReference>
<evidence type="ECO:0000259" key="5">
    <source>
        <dbReference type="PROSITE" id="PS50931"/>
    </source>
</evidence>
<dbReference type="Proteomes" id="UP000258927">
    <property type="component" value="Plasmid pHL2708X3"/>
</dbReference>
<name>A0A2R4MJD9_9HYPH</name>
<dbReference type="Pfam" id="PF00126">
    <property type="entry name" value="HTH_1"/>
    <property type="match status" value="1"/>
</dbReference>
<dbReference type="SUPFAM" id="SSF46785">
    <property type="entry name" value="Winged helix' DNA-binding domain"/>
    <property type="match status" value="1"/>
</dbReference>
<dbReference type="EMBL" id="CP021331">
    <property type="protein sequence ID" value="AVX06085.1"/>
    <property type="molecule type" value="Genomic_DNA"/>
</dbReference>
<dbReference type="InterPro" id="IPR000847">
    <property type="entry name" value="LysR_HTH_N"/>
</dbReference>
<comment type="similarity">
    <text evidence="1">Belongs to the LysR transcriptional regulatory family.</text>
</comment>
<evidence type="ECO:0000256" key="1">
    <source>
        <dbReference type="ARBA" id="ARBA00009437"/>
    </source>
</evidence>
<feature type="domain" description="HTH lysR-type" evidence="5">
    <location>
        <begin position="1"/>
        <end position="56"/>
    </location>
</feature>
<dbReference type="Gene3D" id="1.10.10.10">
    <property type="entry name" value="Winged helix-like DNA-binding domain superfamily/Winged helix DNA-binding domain"/>
    <property type="match status" value="1"/>
</dbReference>
<keyword evidence="3" id="KW-0238">DNA-binding</keyword>
<keyword evidence="2" id="KW-0805">Transcription regulation</keyword>
<dbReference type="GO" id="GO:0043565">
    <property type="term" value="F:sequence-specific DNA binding"/>
    <property type="evidence" value="ECO:0007669"/>
    <property type="project" value="TreeGrafter"/>
</dbReference>
<dbReference type="Gene3D" id="3.40.190.10">
    <property type="entry name" value="Periplasmic binding protein-like II"/>
    <property type="match status" value="2"/>
</dbReference>
<dbReference type="GO" id="GO:0003700">
    <property type="term" value="F:DNA-binding transcription factor activity"/>
    <property type="evidence" value="ECO:0007669"/>
    <property type="project" value="InterPro"/>
</dbReference>
<evidence type="ECO:0000256" key="4">
    <source>
        <dbReference type="ARBA" id="ARBA00023163"/>
    </source>
</evidence>
<dbReference type="KEGG" id="mmyr:MXMO3_03582"/>
<organism evidence="6 7">
    <name type="scientific">Maritalea myrionectae</name>
    <dbReference type="NCBI Taxonomy" id="454601"/>
    <lineage>
        <taxon>Bacteria</taxon>
        <taxon>Pseudomonadati</taxon>
        <taxon>Pseudomonadota</taxon>
        <taxon>Alphaproteobacteria</taxon>
        <taxon>Hyphomicrobiales</taxon>
        <taxon>Devosiaceae</taxon>
        <taxon>Maritalea</taxon>
    </lineage>
</organism>
<evidence type="ECO:0000313" key="7">
    <source>
        <dbReference type="Proteomes" id="UP000258927"/>
    </source>
</evidence>
<dbReference type="InterPro" id="IPR036390">
    <property type="entry name" value="WH_DNA-bd_sf"/>
</dbReference>
<dbReference type="GO" id="GO:0006351">
    <property type="term" value="P:DNA-templated transcription"/>
    <property type="evidence" value="ECO:0007669"/>
    <property type="project" value="TreeGrafter"/>
</dbReference>
<gene>
    <name evidence="6" type="ORF">MXMO3_03582</name>
</gene>
<dbReference type="PRINTS" id="PR00039">
    <property type="entry name" value="HTHLYSR"/>
</dbReference>
<dbReference type="AlphaFoldDB" id="A0A2R4MJD9"/>
<keyword evidence="4" id="KW-0804">Transcription</keyword>
<dbReference type="PANTHER" id="PTHR30537:SF26">
    <property type="entry name" value="GLYCINE CLEAVAGE SYSTEM TRANSCRIPTIONAL ACTIVATOR"/>
    <property type="match status" value="1"/>
</dbReference>
<evidence type="ECO:0000313" key="6">
    <source>
        <dbReference type="EMBL" id="AVX06085.1"/>
    </source>
</evidence>
<accession>A0A2R4MJD9</accession>
<evidence type="ECO:0000256" key="2">
    <source>
        <dbReference type="ARBA" id="ARBA00023015"/>
    </source>
</evidence>
<dbReference type="PROSITE" id="PS50931">
    <property type="entry name" value="HTH_LYSR"/>
    <property type="match status" value="1"/>
</dbReference>
<dbReference type="InterPro" id="IPR036388">
    <property type="entry name" value="WH-like_DNA-bd_sf"/>
</dbReference>
<dbReference type="Pfam" id="PF03466">
    <property type="entry name" value="LysR_substrate"/>
    <property type="match status" value="1"/>
</dbReference>
<geneLocation type="plasmid" evidence="7">
    <name>phl2708x3</name>
</geneLocation>
<dbReference type="InterPro" id="IPR005119">
    <property type="entry name" value="LysR_subst-bd"/>
</dbReference>